<sequence length="76" mass="8979">MQQKFMYLIIFVFVFTIFFGFLIWWQLGRIAKKALAAKQKKEAYMAEFMKNKEAEAEKLACIEDKEAKETGESKED</sequence>
<dbReference type="AlphaFoldDB" id="A0A1M5NTP4"/>
<dbReference type="STRING" id="1123382.SAMN02745221_01293"/>
<keyword evidence="3" id="KW-1185">Reference proteome</keyword>
<keyword evidence="1" id="KW-1133">Transmembrane helix</keyword>
<evidence type="ECO:0000313" key="2">
    <source>
        <dbReference type="EMBL" id="SHG92815.1"/>
    </source>
</evidence>
<keyword evidence="1" id="KW-0812">Transmembrane</keyword>
<reference evidence="3" key="1">
    <citation type="submission" date="2016-11" db="EMBL/GenBank/DDBJ databases">
        <authorList>
            <person name="Varghese N."/>
            <person name="Submissions S."/>
        </authorList>
    </citation>
    <scope>NUCLEOTIDE SEQUENCE [LARGE SCALE GENOMIC DNA]</scope>
    <source>
        <strain evidence="3">DSM 11003</strain>
    </source>
</reference>
<dbReference type="EMBL" id="FQWY01000018">
    <property type="protein sequence ID" value="SHG92815.1"/>
    <property type="molecule type" value="Genomic_DNA"/>
</dbReference>
<dbReference type="RefSeq" id="WP_073091773.1">
    <property type="nucleotide sequence ID" value="NZ_FQWY01000018.1"/>
</dbReference>
<organism evidence="2 3">
    <name type="scientific">Thermosyntropha lipolytica DSM 11003</name>
    <dbReference type="NCBI Taxonomy" id="1123382"/>
    <lineage>
        <taxon>Bacteria</taxon>
        <taxon>Bacillati</taxon>
        <taxon>Bacillota</taxon>
        <taxon>Clostridia</taxon>
        <taxon>Eubacteriales</taxon>
        <taxon>Syntrophomonadaceae</taxon>
        <taxon>Thermosyntropha</taxon>
    </lineage>
</organism>
<keyword evidence="1" id="KW-0472">Membrane</keyword>
<evidence type="ECO:0000256" key="1">
    <source>
        <dbReference type="SAM" id="Phobius"/>
    </source>
</evidence>
<proteinExistence type="predicted"/>
<name>A0A1M5NTP4_9FIRM</name>
<evidence type="ECO:0000313" key="3">
    <source>
        <dbReference type="Proteomes" id="UP000242329"/>
    </source>
</evidence>
<feature type="transmembrane region" description="Helical" evidence="1">
    <location>
        <begin position="6"/>
        <end position="25"/>
    </location>
</feature>
<dbReference type="Proteomes" id="UP000242329">
    <property type="component" value="Unassembled WGS sequence"/>
</dbReference>
<accession>A0A1M5NTP4</accession>
<protein>
    <submittedName>
        <fullName evidence="2">Uncharacterized protein</fullName>
    </submittedName>
</protein>
<gene>
    <name evidence="2" type="ORF">SAMN02745221_01293</name>
</gene>